<dbReference type="EMBL" id="UINC01152358">
    <property type="protein sequence ID" value="SVD46501.1"/>
    <property type="molecule type" value="Genomic_DNA"/>
</dbReference>
<sequence length="58" mass="6750">MVLLVLGLLIASGILNPWMSQQEDDRMVNMWEHQREGLGLILGSLWIWFSRKLIIVKT</sequence>
<name>A0A382VKT0_9ZZZZ</name>
<accession>A0A382VKT0</accession>
<dbReference type="AlphaFoldDB" id="A0A382VKT0"/>
<protein>
    <submittedName>
        <fullName evidence="1">Uncharacterized protein</fullName>
    </submittedName>
</protein>
<organism evidence="1">
    <name type="scientific">marine metagenome</name>
    <dbReference type="NCBI Taxonomy" id="408172"/>
    <lineage>
        <taxon>unclassified sequences</taxon>
        <taxon>metagenomes</taxon>
        <taxon>ecological metagenomes</taxon>
    </lineage>
</organism>
<reference evidence="1" key="1">
    <citation type="submission" date="2018-05" db="EMBL/GenBank/DDBJ databases">
        <authorList>
            <person name="Lanie J.A."/>
            <person name="Ng W.-L."/>
            <person name="Kazmierczak K.M."/>
            <person name="Andrzejewski T.M."/>
            <person name="Davidsen T.M."/>
            <person name="Wayne K.J."/>
            <person name="Tettelin H."/>
            <person name="Glass J.I."/>
            <person name="Rusch D."/>
            <person name="Podicherti R."/>
            <person name="Tsui H.-C.T."/>
            <person name="Winkler M.E."/>
        </authorList>
    </citation>
    <scope>NUCLEOTIDE SEQUENCE</scope>
</reference>
<proteinExistence type="predicted"/>
<gene>
    <name evidence="1" type="ORF">METZ01_LOCUS399355</name>
</gene>
<evidence type="ECO:0000313" key="1">
    <source>
        <dbReference type="EMBL" id="SVD46501.1"/>
    </source>
</evidence>